<dbReference type="PANTHER" id="PTHR46383">
    <property type="entry name" value="ASPARTATE AMINOTRANSFERASE"/>
    <property type="match status" value="1"/>
</dbReference>
<dbReference type="InterPro" id="IPR015421">
    <property type="entry name" value="PyrdxlP-dep_Trfase_major"/>
</dbReference>
<sequence length="443" mass="48548">MPNLAVRGTVRSTMTPPIPKAQAWIRQFPATASRPLLNLSQGVPGEAPEKIFTDRISELSQDREPANYGSIQGDDGLREAVKEEMGDVYRWNEKGSGGVGVVKEQIAISAGCNQAFYLTMSVLCSEGDEVLIPCPWYFNMLMTFQLLRLKPVPLPLSPSNGFTPSVDQAKSLITPRTRAIALVSPNNPCGTIYPPALLDSFCGLAKESGIALVVDETYRDFVPPSPSRAPGAGDRGKPHDLFDEPDWDETLVSLFSFSKSYKIPGYRLGGIVASRTVLEACRTVADCIQASLRKKNGICPARLPQLALAELLPALRPSLISTSKALASRLKRFEDAISIVPGWQVVSSGGYFSYVKFPDVYGPDVTSERVAERLAIECGVLTLPGCWFMPEREDEGWKSLERMGSELISDRWLRFAIANVSDETVDKIPERLKQLNELYAAGS</sequence>
<evidence type="ECO:0000259" key="6">
    <source>
        <dbReference type="Pfam" id="PF00155"/>
    </source>
</evidence>
<comment type="cofactor">
    <cofactor evidence="1">
        <name>pyridoxal 5'-phosphate</name>
        <dbReference type="ChEBI" id="CHEBI:597326"/>
    </cofactor>
</comment>
<dbReference type="Gene3D" id="3.90.1150.10">
    <property type="entry name" value="Aspartate Aminotransferase, domain 1"/>
    <property type="match status" value="1"/>
</dbReference>
<evidence type="ECO:0000256" key="3">
    <source>
        <dbReference type="ARBA" id="ARBA00022576"/>
    </source>
</evidence>
<dbReference type="PANTHER" id="PTHR46383:SF1">
    <property type="entry name" value="ASPARTATE AMINOTRANSFERASE"/>
    <property type="match status" value="1"/>
</dbReference>
<dbReference type="SUPFAM" id="SSF53383">
    <property type="entry name" value="PLP-dependent transferases"/>
    <property type="match status" value="1"/>
</dbReference>
<dbReference type="Proteomes" id="UP000812966">
    <property type="component" value="Unassembled WGS sequence"/>
</dbReference>
<dbReference type="NCBIfam" id="NF005732">
    <property type="entry name" value="PRK07550.1"/>
    <property type="match status" value="1"/>
</dbReference>
<dbReference type="GO" id="GO:0030170">
    <property type="term" value="F:pyridoxal phosphate binding"/>
    <property type="evidence" value="ECO:0007669"/>
    <property type="project" value="InterPro"/>
</dbReference>
<keyword evidence="3" id="KW-0032">Aminotransferase</keyword>
<keyword evidence="8" id="KW-1185">Reference proteome</keyword>
<dbReference type="GO" id="GO:0008483">
    <property type="term" value="F:transaminase activity"/>
    <property type="evidence" value="ECO:0007669"/>
    <property type="project" value="UniProtKB-KW"/>
</dbReference>
<organism evidence="7 8">
    <name type="scientific">Filobasidium floriforme</name>
    <dbReference type="NCBI Taxonomy" id="5210"/>
    <lineage>
        <taxon>Eukaryota</taxon>
        <taxon>Fungi</taxon>
        <taxon>Dikarya</taxon>
        <taxon>Basidiomycota</taxon>
        <taxon>Agaricomycotina</taxon>
        <taxon>Tremellomycetes</taxon>
        <taxon>Filobasidiales</taxon>
        <taxon>Filobasidiaceae</taxon>
        <taxon>Filobasidium</taxon>
    </lineage>
</organism>
<comment type="caution">
    <text evidence="7">The sequence shown here is derived from an EMBL/GenBank/DDBJ whole genome shotgun (WGS) entry which is preliminary data.</text>
</comment>
<evidence type="ECO:0000256" key="1">
    <source>
        <dbReference type="ARBA" id="ARBA00001933"/>
    </source>
</evidence>
<name>A0A8K0JPT4_9TREE</name>
<evidence type="ECO:0000313" key="8">
    <source>
        <dbReference type="Proteomes" id="UP000812966"/>
    </source>
</evidence>
<dbReference type="AlphaFoldDB" id="A0A8K0JPT4"/>
<evidence type="ECO:0000256" key="2">
    <source>
        <dbReference type="ARBA" id="ARBA00007441"/>
    </source>
</evidence>
<accession>A0A8K0JPT4</accession>
<dbReference type="Gene3D" id="3.40.640.10">
    <property type="entry name" value="Type I PLP-dependent aspartate aminotransferase-like (Major domain)"/>
    <property type="match status" value="1"/>
</dbReference>
<evidence type="ECO:0000313" key="7">
    <source>
        <dbReference type="EMBL" id="KAG7563046.1"/>
    </source>
</evidence>
<dbReference type="InterPro" id="IPR004839">
    <property type="entry name" value="Aminotransferase_I/II_large"/>
</dbReference>
<proteinExistence type="inferred from homology"/>
<keyword evidence="5" id="KW-0663">Pyridoxal phosphate</keyword>
<feature type="domain" description="Aminotransferase class I/classII large" evidence="6">
    <location>
        <begin position="36"/>
        <end position="432"/>
    </location>
</feature>
<dbReference type="EMBL" id="JABELV010000021">
    <property type="protein sequence ID" value="KAG7563046.1"/>
    <property type="molecule type" value="Genomic_DNA"/>
</dbReference>
<evidence type="ECO:0000256" key="5">
    <source>
        <dbReference type="ARBA" id="ARBA00022898"/>
    </source>
</evidence>
<dbReference type="InterPro" id="IPR050596">
    <property type="entry name" value="AspAT/PAT-like"/>
</dbReference>
<dbReference type="InterPro" id="IPR015422">
    <property type="entry name" value="PyrdxlP-dep_Trfase_small"/>
</dbReference>
<comment type="similarity">
    <text evidence="2">Belongs to the class-I pyridoxal-phosphate-dependent aminotransferase family.</text>
</comment>
<keyword evidence="4" id="KW-0808">Transferase</keyword>
<gene>
    <name evidence="7" type="ORF">FFLO_01478</name>
</gene>
<dbReference type="CDD" id="cd00609">
    <property type="entry name" value="AAT_like"/>
    <property type="match status" value="1"/>
</dbReference>
<dbReference type="Pfam" id="PF00155">
    <property type="entry name" value="Aminotran_1_2"/>
    <property type="match status" value="1"/>
</dbReference>
<dbReference type="OrthoDB" id="7042322at2759"/>
<dbReference type="InterPro" id="IPR015424">
    <property type="entry name" value="PyrdxlP-dep_Trfase"/>
</dbReference>
<dbReference type="GO" id="GO:0006520">
    <property type="term" value="P:amino acid metabolic process"/>
    <property type="evidence" value="ECO:0007669"/>
    <property type="project" value="InterPro"/>
</dbReference>
<evidence type="ECO:0000256" key="4">
    <source>
        <dbReference type="ARBA" id="ARBA00022679"/>
    </source>
</evidence>
<reference evidence="7" key="1">
    <citation type="submission" date="2020-04" db="EMBL/GenBank/DDBJ databases">
        <title>Analysis of mating type loci in Filobasidium floriforme.</title>
        <authorList>
            <person name="Nowrousian M."/>
        </authorList>
    </citation>
    <scope>NUCLEOTIDE SEQUENCE</scope>
    <source>
        <strain evidence="7">CBS 6242</strain>
    </source>
</reference>
<protein>
    <recommendedName>
        <fullName evidence="6">Aminotransferase class I/classII large domain-containing protein</fullName>
    </recommendedName>
</protein>